<dbReference type="EMBL" id="CP000507">
    <property type="protein sequence ID" value="ABL98520.1"/>
    <property type="molecule type" value="Genomic_DNA"/>
</dbReference>
<dbReference type="Pfam" id="PF22400">
    <property type="entry name" value="DUF6980"/>
    <property type="match status" value="1"/>
</dbReference>
<accession>A1S2B4</accession>
<sequence length="100" mass="11645">MNHCCEQMRGQANYRCDLHADALECPDHLIKSSDKFNEYGIVIHDGGTSSITIQFCPWCGARLPESKRDQWFDELERLGYDDPLGQEIPEKYKSSEWYRA</sequence>
<evidence type="ECO:0000313" key="2">
    <source>
        <dbReference type="EMBL" id="ABL98520.1"/>
    </source>
</evidence>
<name>A1S2B4_SHEAM</name>
<dbReference type="KEGG" id="saz:Sama_0309"/>
<dbReference type="AlphaFoldDB" id="A1S2B4"/>
<dbReference type="Proteomes" id="UP000009175">
    <property type="component" value="Chromosome"/>
</dbReference>
<dbReference type="InterPro" id="IPR053918">
    <property type="entry name" value="DUF6980"/>
</dbReference>
<gene>
    <name evidence="2" type="ordered locus">Sama_0309</name>
</gene>
<dbReference type="eggNOG" id="ENOG5033J04">
    <property type="taxonomic scope" value="Bacteria"/>
</dbReference>
<dbReference type="STRING" id="326297.Sama_0309"/>
<reference evidence="2 3" key="1">
    <citation type="submission" date="2006-12" db="EMBL/GenBank/DDBJ databases">
        <title>Complete sequence of Shewanella amazonensis SB2B.</title>
        <authorList>
            <consortium name="US DOE Joint Genome Institute"/>
            <person name="Copeland A."/>
            <person name="Lucas S."/>
            <person name="Lapidus A."/>
            <person name="Barry K."/>
            <person name="Detter J.C."/>
            <person name="Glavina del Rio T."/>
            <person name="Hammon N."/>
            <person name="Israni S."/>
            <person name="Dalin E."/>
            <person name="Tice H."/>
            <person name="Pitluck S."/>
            <person name="Munk A.C."/>
            <person name="Brettin T."/>
            <person name="Bruce D."/>
            <person name="Han C."/>
            <person name="Tapia R."/>
            <person name="Gilna P."/>
            <person name="Schmutz J."/>
            <person name="Larimer F."/>
            <person name="Land M."/>
            <person name="Hauser L."/>
            <person name="Kyrpides N."/>
            <person name="Mikhailova N."/>
            <person name="Fredrickson J."/>
            <person name="Richardson P."/>
        </authorList>
    </citation>
    <scope>NUCLEOTIDE SEQUENCE [LARGE SCALE GENOMIC DNA]</scope>
    <source>
        <strain evidence="3">ATCC BAA-1098 / SB2B</strain>
    </source>
</reference>
<organism evidence="2 3">
    <name type="scientific">Shewanella amazonensis (strain ATCC BAA-1098 / SB2B)</name>
    <dbReference type="NCBI Taxonomy" id="326297"/>
    <lineage>
        <taxon>Bacteria</taxon>
        <taxon>Pseudomonadati</taxon>
        <taxon>Pseudomonadota</taxon>
        <taxon>Gammaproteobacteria</taxon>
        <taxon>Alteromonadales</taxon>
        <taxon>Shewanellaceae</taxon>
        <taxon>Shewanella</taxon>
    </lineage>
</organism>
<proteinExistence type="predicted"/>
<evidence type="ECO:0000313" key="3">
    <source>
        <dbReference type="Proteomes" id="UP000009175"/>
    </source>
</evidence>
<evidence type="ECO:0000259" key="1">
    <source>
        <dbReference type="Pfam" id="PF22400"/>
    </source>
</evidence>
<dbReference type="RefSeq" id="WP_011758430.1">
    <property type="nucleotide sequence ID" value="NC_008700.1"/>
</dbReference>
<protein>
    <recommendedName>
        <fullName evidence="1">DUF6980 domain-containing protein</fullName>
    </recommendedName>
</protein>
<feature type="domain" description="DUF6980" evidence="1">
    <location>
        <begin position="2"/>
        <end position="99"/>
    </location>
</feature>
<dbReference type="HOGENOM" id="CLU_163278_0_0_6"/>
<keyword evidence="3" id="KW-1185">Reference proteome</keyword>